<name>A0A1G2RRV0_9BACT</name>
<evidence type="ECO:0000313" key="2">
    <source>
        <dbReference type="Proteomes" id="UP000177081"/>
    </source>
</evidence>
<accession>A0A1G2RRV0</accession>
<gene>
    <name evidence="1" type="ORF">A3A32_02865</name>
</gene>
<evidence type="ECO:0000313" key="1">
    <source>
        <dbReference type="EMBL" id="OHA75615.1"/>
    </source>
</evidence>
<organism evidence="1 2">
    <name type="scientific">Candidatus Wildermuthbacteria bacterium RIFCSPLOWO2_01_FULL_48_35</name>
    <dbReference type="NCBI Taxonomy" id="1802463"/>
    <lineage>
        <taxon>Bacteria</taxon>
        <taxon>Candidatus Wildermuthiibacteriota</taxon>
    </lineage>
</organism>
<dbReference type="AlphaFoldDB" id="A0A1G2RRV0"/>
<dbReference type="Proteomes" id="UP000177081">
    <property type="component" value="Unassembled WGS sequence"/>
</dbReference>
<sequence>MDFILGEDGLESFDGGVTGFPILSRVVGGVIADEVDVQQPFPVGWKDRGNGGERRTLSDG</sequence>
<protein>
    <submittedName>
        <fullName evidence="1">Uncharacterized protein</fullName>
    </submittedName>
</protein>
<dbReference type="EMBL" id="MHUI01000008">
    <property type="protein sequence ID" value="OHA75615.1"/>
    <property type="molecule type" value="Genomic_DNA"/>
</dbReference>
<proteinExistence type="predicted"/>
<reference evidence="1 2" key="1">
    <citation type="journal article" date="2016" name="Nat. Commun.">
        <title>Thousands of microbial genomes shed light on interconnected biogeochemical processes in an aquifer system.</title>
        <authorList>
            <person name="Anantharaman K."/>
            <person name="Brown C.T."/>
            <person name="Hug L.A."/>
            <person name="Sharon I."/>
            <person name="Castelle C.J."/>
            <person name="Probst A.J."/>
            <person name="Thomas B.C."/>
            <person name="Singh A."/>
            <person name="Wilkins M.J."/>
            <person name="Karaoz U."/>
            <person name="Brodie E.L."/>
            <person name="Williams K.H."/>
            <person name="Hubbard S.S."/>
            <person name="Banfield J.F."/>
        </authorList>
    </citation>
    <scope>NUCLEOTIDE SEQUENCE [LARGE SCALE GENOMIC DNA]</scope>
</reference>
<comment type="caution">
    <text evidence="1">The sequence shown here is derived from an EMBL/GenBank/DDBJ whole genome shotgun (WGS) entry which is preliminary data.</text>
</comment>